<dbReference type="SUPFAM" id="SSF56281">
    <property type="entry name" value="Metallo-hydrolase/oxidoreductase"/>
    <property type="match status" value="1"/>
</dbReference>
<dbReference type="InterPro" id="IPR036866">
    <property type="entry name" value="RibonucZ/Hydroxyglut_hydro"/>
</dbReference>
<feature type="coiled-coil region" evidence="1">
    <location>
        <begin position="257"/>
        <end position="287"/>
    </location>
</feature>
<proteinExistence type="predicted"/>
<evidence type="ECO:0000256" key="1">
    <source>
        <dbReference type="SAM" id="Coils"/>
    </source>
</evidence>
<dbReference type="STRING" id="1301915.JH146_1104"/>
<dbReference type="Proteomes" id="UP000028781">
    <property type="component" value="Chromosome"/>
</dbReference>
<dbReference type="EMBL" id="CP009149">
    <property type="protein sequence ID" value="AIJ05947.1"/>
    <property type="molecule type" value="Genomic_DNA"/>
</dbReference>
<dbReference type="HOGENOM" id="CLU_682591_0_0_2"/>
<organism evidence="2 3">
    <name type="scientific">Methanocaldococcus bathoardescens</name>
    <dbReference type="NCBI Taxonomy" id="1301915"/>
    <lineage>
        <taxon>Archaea</taxon>
        <taxon>Methanobacteriati</taxon>
        <taxon>Methanobacteriota</taxon>
        <taxon>Methanomada group</taxon>
        <taxon>Methanococci</taxon>
        <taxon>Methanococcales</taxon>
        <taxon>Methanocaldococcaceae</taxon>
        <taxon>Methanocaldococcus</taxon>
    </lineage>
</organism>
<protein>
    <recommendedName>
        <fullName evidence="4">Metallo-beta-lactamase domain-containing protein</fullName>
    </recommendedName>
</protein>
<evidence type="ECO:0000313" key="3">
    <source>
        <dbReference type="Proteomes" id="UP000028781"/>
    </source>
</evidence>
<dbReference type="RefSeq" id="WP_048202081.1">
    <property type="nucleotide sequence ID" value="NZ_CP009149.1"/>
</dbReference>
<dbReference type="AlphaFoldDB" id="A0A076LGD8"/>
<name>A0A076LGD8_9EURY</name>
<sequence length="403" mass="47868">MKICVMDVGHGLCMPICVSADFKKIEVFTEKRWGIFGKISIEYAEHALVDCGSYNGKEKAFYALHRVSSYISRYTPKYFILSHFHSDHYNGIFCVADKGNHWKGWFDEVYFPGIPKIYDNGKDISNEFILYMLSFEFFQIYNNYGIVNIDFLDLIFKINDKCKLNPCFKGDFIKIRGKTFEILHPPRIIKDDEVVESVKKVIKEFKQFMKDYREFEEIVKFVERYSPLYNIVVQKNMKYEKFNGKKHEETYEILEKLKNLKDRISEKENFKKKIEDLDEKFRGITDRLSLVFCCDNELLFMGDLKPYEINKIIKELNSKNRKFFYVLITPHHGTRWGYKLKDIECIYAISSNGEKYKDKFEKNIPKFKKISENYLSTLEEGDIIISIKSTPKCLCPWGRCFPF</sequence>
<keyword evidence="3" id="KW-1185">Reference proteome</keyword>
<evidence type="ECO:0000313" key="2">
    <source>
        <dbReference type="EMBL" id="AIJ05947.1"/>
    </source>
</evidence>
<gene>
    <name evidence="2" type="ORF">JH146_1104</name>
</gene>
<evidence type="ECO:0008006" key="4">
    <source>
        <dbReference type="Google" id="ProtNLM"/>
    </source>
</evidence>
<accession>A0A076LGD8</accession>
<keyword evidence="1" id="KW-0175">Coiled coil</keyword>
<dbReference type="KEGG" id="mjh:JH146_1104"/>
<reference evidence="2 3" key="1">
    <citation type="journal article" date="2015" name="Int. J. Syst. Evol. Microbiol.">
        <title>M ethanocaldococcus bathoardescens sp. nov., a hyperthermophilic methanogen isolated from a volcanically active deep-sea hydrothermal vent.</title>
        <authorList>
            <person name="Stewart L.C."/>
            <person name="Jung J.H."/>
            <person name="Kim Y.T."/>
            <person name="Kwon S.W."/>
            <person name="Park C.S."/>
            <person name="Holden J.F."/>
        </authorList>
    </citation>
    <scope>NUCLEOTIDE SEQUENCE [LARGE SCALE GENOMIC DNA]</scope>
    <source>
        <strain evidence="2 3">JH146</strain>
    </source>
</reference>
<dbReference type="GeneID" id="24891715"/>
<dbReference type="Gene3D" id="3.60.15.10">
    <property type="entry name" value="Ribonuclease Z/Hydroxyacylglutathione hydrolase-like"/>
    <property type="match status" value="1"/>
</dbReference>